<proteinExistence type="predicted"/>
<name>A0A8H6XJL5_9AGAR</name>
<organism evidence="1 2">
    <name type="scientific">Mycena venus</name>
    <dbReference type="NCBI Taxonomy" id="2733690"/>
    <lineage>
        <taxon>Eukaryota</taxon>
        <taxon>Fungi</taxon>
        <taxon>Dikarya</taxon>
        <taxon>Basidiomycota</taxon>
        <taxon>Agaricomycotina</taxon>
        <taxon>Agaricomycetes</taxon>
        <taxon>Agaricomycetidae</taxon>
        <taxon>Agaricales</taxon>
        <taxon>Marasmiineae</taxon>
        <taxon>Mycenaceae</taxon>
        <taxon>Mycena</taxon>
    </lineage>
</organism>
<sequence length="90" mass="9912">MDSTTNAGVTTFGYLFTQPRPPALLTSLGVFHASELFQRAGSFATSLNQRRSGIPRPKWKEFTGGKKALIRLNGANLTVIPDDFRAEQSR</sequence>
<reference evidence="1" key="1">
    <citation type="submission" date="2020-05" db="EMBL/GenBank/DDBJ databases">
        <title>Mycena genomes resolve the evolution of fungal bioluminescence.</title>
        <authorList>
            <person name="Tsai I.J."/>
        </authorList>
    </citation>
    <scope>NUCLEOTIDE SEQUENCE</scope>
    <source>
        <strain evidence="1">CCC161011</strain>
    </source>
</reference>
<gene>
    <name evidence="1" type="ORF">MVEN_01813800</name>
</gene>
<dbReference type="AlphaFoldDB" id="A0A8H6XJL5"/>
<accession>A0A8H6XJL5</accession>
<evidence type="ECO:0000313" key="2">
    <source>
        <dbReference type="Proteomes" id="UP000620124"/>
    </source>
</evidence>
<comment type="caution">
    <text evidence="1">The sequence shown here is derived from an EMBL/GenBank/DDBJ whole genome shotgun (WGS) entry which is preliminary data.</text>
</comment>
<dbReference type="InterPro" id="IPR029058">
    <property type="entry name" value="AB_hydrolase_fold"/>
</dbReference>
<evidence type="ECO:0000313" key="1">
    <source>
        <dbReference type="EMBL" id="KAF7342257.1"/>
    </source>
</evidence>
<dbReference type="EMBL" id="JACAZI010000017">
    <property type="protein sequence ID" value="KAF7342257.1"/>
    <property type="molecule type" value="Genomic_DNA"/>
</dbReference>
<dbReference type="OrthoDB" id="408631at2759"/>
<keyword evidence="2" id="KW-1185">Reference proteome</keyword>
<protein>
    <submittedName>
        <fullName evidence="1">Lipase 2</fullName>
    </submittedName>
</protein>
<dbReference type="Gene3D" id="3.40.50.1820">
    <property type="entry name" value="alpha/beta hydrolase"/>
    <property type="match status" value="1"/>
</dbReference>
<dbReference type="Proteomes" id="UP000620124">
    <property type="component" value="Unassembled WGS sequence"/>
</dbReference>